<evidence type="ECO:0000256" key="5">
    <source>
        <dbReference type="ARBA" id="ARBA00022692"/>
    </source>
</evidence>
<dbReference type="AlphaFoldDB" id="A0A158B9K1"/>
<dbReference type="NCBIfam" id="TIGR01726">
    <property type="entry name" value="HEQRo_perm_3TM"/>
    <property type="match status" value="1"/>
</dbReference>
<gene>
    <name evidence="10" type="ORF">AWB82_03776</name>
</gene>
<evidence type="ECO:0000256" key="1">
    <source>
        <dbReference type="ARBA" id="ARBA00004429"/>
    </source>
</evidence>
<dbReference type="SUPFAM" id="SSF161098">
    <property type="entry name" value="MetI-like"/>
    <property type="match status" value="1"/>
</dbReference>
<dbReference type="InterPro" id="IPR010065">
    <property type="entry name" value="AA_ABC_transptr_permease_3TM"/>
</dbReference>
<feature type="transmembrane region" description="Helical" evidence="8">
    <location>
        <begin position="184"/>
        <end position="202"/>
    </location>
</feature>
<dbReference type="CDD" id="cd06261">
    <property type="entry name" value="TM_PBP2"/>
    <property type="match status" value="1"/>
</dbReference>
<evidence type="ECO:0000256" key="6">
    <source>
        <dbReference type="ARBA" id="ARBA00022989"/>
    </source>
</evidence>
<keyword evidence="6 8" id="KW-1133">Transmembrane helix</keyword>
<dbReference type="RefSeq" id="WP_086969827.1">
    <property type="nucleotide sequence ID" value="NZ_FCOJ02000026.1"/>
</dbReference>
<dbReference type="GO" id="GO:0022857">
    <property type="term" value="F:transmembrane transporter activity"/>
    <property type="evidence" value="ECO:0007669"/>
    <property type="project" value="InterPro"/>
</dbReference>
<keyword evidence="3 8" id="KW-0813">Transport</keyword>
<dbReference type="Proteomes" id="UP000054596">
    <property type="component" value="Unassembled WGS sequence"/>
</dbReference>
<evidence type="ECO:0000256" key="4">
    <source>
        <dbReference type="ARBA" id="ARBA00022475"/>
    </source>
</evidence>
<feature type="domain" description="ABC transmembrane type-1" evidence="9">
    <location>
        <begin position="17"/>
        <end position="205"/>
    </location>
</feature>
<organism evidence="10 11">
    <name type="scientific">Caballeronia glebae</name>
    <dbReference type="NCBI Taxonomy" id="1777143"/>
    <lineage>
        <taxon>Bacteria</taxon>
        <taxon>Pseudomonadati</taxon>
        <taxon>Pseudomonadota</taxon>
        <taxon>Betaproteobacteria</taxon>
        <taxon>Burkholderiales</taxon>
        <taxon>Burkholderiaceae</taxon>
        <taxon>Caballeronia</taxon>
    </lineage>
</organism>
<dbReference type="InterPro" id="IPR000515">
    <property type="entry name" value="MetI-like"/>
</dbReference>
<dbReference type="PANTHER" id="PTHR30614">
    <property type="entry name" value="MEMBRANE COMPONENT OF AMINO ACID ABC TRANSPORTER"/>
    <property type="match status" value="1"/>
</dbReference>
<dbReference type="PANTHER" id="PTHR30614:SF34">
    <property type="entry name" value="BLR6398 PROTEIN"/>
    <property type="match status" value="1"/>
</dbReference>
<feature type="transmembrane region" description="Helical" evidence="8">
    <location>
        <begin position="86"/>
        <end position="105"/>
    </location>
</feature>
<comment type="subcellular location">
    <subcellularLocation>
        <location evidence="1">Cell inner membrane</location>
        <topology evidence="1">Multi-pass membrane protein</topology>
    </subcellularLocation>
    <subcellularLocation>
        <location evidence="8">Cell membrane</location>
        <topology evidence="8">Multi-pass membrane protein</topology>
    </subcellularLocation>
</comment>
<accession>A0A158B9K1</accession>
<dbReference type="InterPro" id="IPR043429">
    <property type="entry name" value="ArtM/GltK/GlnP/TcyL/YhdX-like"/>
</dbReference>
<comment type="caution">
    <text evidence="10">The sequence shown here is derived from an EMBL/GenBank/DDBJ whole genome shotgun (WGS) entry which is preliminary data.</text>
</comment>
<comment type="similarity">
    <text evidence="2">Belongs to the binding-protein-dependent transport system permease family. HisMQ subfamily.</text>
</comment>
<sequence>MIEFTLAQIFENLLLAARWTVVLSIVSFVLGGVVGFALLVMRVSKSQVLRMLVKGYIQVFQGTPLLMQLFLVFFGLPLLGIDVSPWLAACVGLTLFTSAYLAEIWRGAVEAVSKGQWEASSSLAMSYLEQLRHVILPQATRIAVGPTVGFAVQAVKDTALVSIIGFTELTKAGTMISNATFRPFLVYGLVACIYFLLCYPLTRYARTLERKWNAAR</sequence>
<dbReference type="InterPro" id="IPR035906">
    <property type="entry name" value="MetI-like_sf"/>
</dbReference>
<evidence type="ECO:0000256" key="2">
    <source>
        <dbReference type="ARBA" id="ARBA00010072"/>
    </source>
</evidence>
<evidence type="ECO:0000256" key="3">
    <source>
        <dbReference type="ARBA" id="ARBA00022448"/>
    </source>
</evidence>
<dbReference type="STRING" id="1777143.AWB82_03776"/>
<dbReference type="EMBL" id="FCOJ02000026">
    <property type="protein sequence ID" value="SAK66762.1"/>
    <property type="molecule type" value="Genomic_DNA"/>
</dbReference>
<protein>
    <submittedName>
        <fullName evidence="10">Amino acid ABC transporter permease</fullName>
    </submittedName>
</protein>
<evidence type="ECO:0000256" key="8">
    <source>
        <dbReference type="RuleBase" id="RU363032"/>
    </source>
</evidence>
<feature type="transmembrane region" description="Helical" evidence="8">
    <location>
        <begin position="62"/>
        <end position="80"/>
    </location>
</feature>
<dbReference type="PROSITE" id="PS50928">
    <property type="entry name" value="ABC_TM1"/>
    <property type="match status" value="1"/>
</dbReference>
<evidence type="ECO:0000313" key="11">
    <source>
        <dbReference type="Proteomes" id="UP000054596"/>
    </source>
</evidence>
<keyword evidence="11" id="KW-1185">Reference proteome</keyword>
<evidence type="ECO:0000313" key="10">
    <source>
        <dbReference type="EMBL" id="SAK66762.1"/>
    </source>
</evidence>
<evidence type="ECO:0000259" key="9">
    <source>
        <dbReference type="PROSITE" id="PS50928"/>
    </source>
</evidence>
<keyword evidence="7 8" id="KW-0472">Membrane</keyword>
<dbReference type="GO" id="GO:0043190">
    <property type="term" value="C:ATP-binding cassette (ABC) transporter complex"/>
    <property type="evidence" value="ECO:0007669"/>
    <property type="project" value="InterPro"/>
</dbReference>
<keyword evidence="4" id="KW-1003">Cell membrane</keyword>
<dbReference type="GO" id="GO:0006865">
    <property type="term" value="P:amino acid transport"/>
    <property type="evidence" value="ECO:0007669"/>
    <property type="project" value="TreeGrafter"/>
</dbReference>
<keyword evidence="5 8" id="KW-0812">Transmembrane</keyword>
<proteinExistence type="inferred from homology"/>
<dbReference type="Pfam" id="PF00528">
    <property type="entry name" value="BPD_transp_1"/>
    <property type="match status" value="1"/>
</dbReference>
<feature type="transmembrane region" description="Helical" evidence="8">
    <location>
        <begin position="20"/>
        <end position="41"/>
    </location>
</feature>
<name>A0A158B9K1_9BURK</name>
<dbReference type="OrthoDB" id="7255919at2"/>
<reference evidence="10" key="1">
    <citation type="submission" date="2016-01" db="EMBL/GenBank/DDBJ databases">
        <authorList>
            <person name="Peeters C."/>
        </authorList>
    </citation>
    <scope>NUCLEOTIDE SEQUENCE [LARGE SCALE GENOMIC DNA]</scope>
    <source>
        <strain evidence="10">LMG 29325</strain>
    </source>
</reference>
<dbReference type="Gene3D" id="1.10.3720.10">
    <property type="entry name" value="MetI-like"/>
    <property type="match status" value="1"/>
</dbReference>
<evidence type="ECO:0000256" key="7">
    <source>
        <dbReference type="ARBA" id="ARBA00023136"/>
    </source>
</evidence>